<dbReference type="RefSeq" id="WP_191144614.1">
    <property type="nucleotide sequence ID" value="NZ_JACXAF010000009.1"/>
</dbReference>
<name>A0A8J6UIZ1_9GAMM</name>
<dbReference type="EMBL" id="JACXAF010000009">
    <property type="protein sequence ID" value="MBD1389508.1"/>
    <property type="molecule type" value="Genomic_DNA"/>
</dbReference>
<comment type="caution">
    <text evidence="1">The sequence shown here is derived from an EMBL/GenBank/DDBJ whole genome shotgun (WGS) entry which is preliminary data.</text>
</comment>
<gene>
    <name evidence="1" type="ORF">IC617_08715</name>
</gene>
<keyword evidence="2" id="KW-1185">Reference proteome</keyword>
<evidence type="ECO:0000313" key="1">
    <source>
        <dbReference type="EMBL" id="MBD1389508.1"/>
    </source>
</evidence>
<sequence>MTDFRIKKEDYELMLRPWLEAGITYNLMLGDVAGQRELDDFEDKLKTLPDRKLNKVSELVVRAFLPSEDTANVIELVREQGEDCISIAEQLGHIVKCWPHWSWDLLSQNTRSLLSPCELLKAYYQIREQLDQYTSDVDITRPILAKLRWMTEYHLLTTNMVWWDHQPVTEGVTNHNIHAHDYFASDTPGIQRHILLIARKLSLGEDPLDDTKQPLLSNKGLTQWGKVLQTLVHRFYAHTRQTFDDTFDDLVPDEYHELEYCDAKTIKRLSAALNKRERELRNFMKPAEKYFANSIQQDVRNQLERDIKEKTILAHYAMFYLSLLKHSAWTKQLIEFRDEFIGIYGKNNIEQRWLFDINSCDSSMRHKKDILCASEPVGIPFSLYCPNITPCPIELLSDYFNYSQNTSNIESHEFSNRYFNCAMILPTTIKLDMSDWLNPSVILSRQKYSDSKVRVRQYVSLIARDEILLPDKIGVAANLVAQSSTFAKVVENHSMIRSNLVNLMIGISYHWYKLSEETASIAKFHKRLSKYRIPELDERTLRRRIGDAEEWLAQWPNVELFRKRLRDVHS</sequence>
<organism evidence="1 2">
    <name type="scientific">Neiella litorisoli</name>
    <dbReference type="NCBI Taxonomy" id="2771431"/>
    <lineage>
        <taxon>Bacteria</taxon>
        <taxon>Pseudomonadati</taxon>
        <taxon>Pseudomonadota</taxon>
        <taxon>Gammaproteobacteria</taxon>
        <taxon>Alteromonadales</taxon>
        <taxon>Echinimonadaceae</taxon>
        <taxon>Neiella</taxon>
    </lineage>
</organism>
<evidence type="ECO:0000313" key="2">
    <source>
        <dbReference type="Proteomes" id="UP000638014"/>
    </source>
</evidence>
<protein>
    <submittedName>
        <fullName evidence="1">Uncharacterized protein</fullName>
    </submittedName>
</protein>
<reference evidence="1" key="1">
    <citation type="submission" date="2020-09" db="EMBL/GenBank/DDBJ databases">
        <title>A novel bacterium of genus Neiella, isolated from South China Sea.</title>
        <authorList>
            <person name="Huang H."/>
            <person name="Mo K."/>
            <person name="Hu Y."/>
        </authorList>
    </citation>
    <scope>NUCLEOTIDE SEQUENCE</scope>
    <source>
        <strain evidence="1">HB171785</strain>
    </source>
</reference>
<accession>A0A8J6UIZ1</accession>
<proteinExistence type="predicted"/>
<dbReference type="AlphaFoldDB" id="A0A8J6UIZ1"/>
<dbReference type="Proteomes" id="UP000638014">
    <property type="component" value="Unassembled WGS sequence"/>
</dbReference>